<dbReference type="Proteomes" id="UP000001194">
    <property type="component" value="Unassembled WGS sequence"/>
</dbReference>
<reference evidence="1 2" key="1">
    <citation type="journal article" date="2008" name="Nature">
        <title>The genome of Laccaria bicolor provides insights into mycorrhizal symbiosis.</title>
        <authorList>
            <person name="Martin F."/>
            <person name="Aerts A."/>
            <person name="Ahren D."/>
            <person name="Brun A."/>
            <person name="Danchin E.G.J."/>
            <person name="Duchaussoy F."/>
            <person name="Gibon J."/>
            <person name="Kohler A."/>
            <person name="Lindquist E."/>
            <person name="Pereda V."/>
            <person name="Salamov A."/>
            <person name="Shapiro H.J."/>
            <person name="Wuyts J."/>
            <person name="Blaudez D."/>
            <person name="Buee M."/>
            <person name="Brokstein P."/>
            <person name="Canbaeck B."/>
            <person name="Cohen D."/>
            <person name="Courty P.E."/>
            <person name="Coutinho P.M."/>
            <person name="Delaruelle C."/>
            <person name="Detter J.C."/>
            <person name="Deveau A."/>
            <person name="DiFazio S."/>
            <person name="Duplessis S."/>
            <person name="Fraissinet-Tachet L."/>
            <person name="Lucic E."/>
            <person name="Frey-Klett P."/>
            <person name="Fourrey C."/>
            <person name="Feussner I."/>
            <person name="Gay G."/>
            <person name="Grimwood J."/>
            <person name="Hoegger P.J."/>
            <person name="Jain P."/>
            <person name="Kilaru S."/>
            <person name="Labbe J."/>
            <person name="Lin Y.C."/>
            <person name="Legue V."/>
            <person name="Le Tacon F."/>
            <person name="Marmeisse R."/>
            <person name="Melayah D."/>
            <person name="Montanini B."/>
            <person name="Muratet M."/>
            <person name="Nehls U."/>
            <person name="Niculita-Hirzel H."/>
            <person name="Oudot-Le Secq M.P."/>
            <person name="Peter M."/>
            <person name="Quesneville H."/>
            <person name="Rajashekar B."/>
            <person name="Reich M."/>
            <person name="Rouhier N."/>
            <person name="Schmutz J."/>
            <person name="Yin T."/>
            <person name="Chalot M."/>
            <person name="Henrissat B."/>
            <person name="Kuees U."/>
            <person name="Lucas S."/>
            <person name="Van de Peer Y."/>
            <person name="Podila G.K."/>
            <person name="Polle A."/>
            <person name="Pukkila P.J."/>
            <person name="Richardson P.M."/>
            <person name="Rouze P."/>
            <person name="Sanders I.R."/>
            <person name="Stajich J.E."/>
            <person name="Tunlid A."/>
            <person name="Tuskan G."/>
            <person name="Grigoriev I.V."/>
        </authorList>
    </citation>
    <scope>NUCLEOTIDE SEQUENCE [LARGE SCALE GENOMIC DNA]</scope>
    <source>
        <strain evidence="2">S238N-H82 / ATCC MYA-4686</strain>
    </source>
</reference>
<keyword evidence="2" id="KW-1185">Reference proteome</keyword>
<dbReference type="AlphaFoldDB" id="B0DQK4"/>
<evidence type="ECO:0000313" key="1">
    <source>
        <dbReference type="EMBL" id="EDR03129.1"/>
    </source>
</evidence>
<sequence length="158" mass="18401">MCDARFEDGTPQPLYFPDGHPHAGSSAPLQQLTAAAVPFWTTSWISHMLRQYWKLTARIKAFRLFFYPNFTCWGYAKWLYRLNPKSSQEAILEKNTIAVLNVVPLELMCRFANRSRRFMDTYQKGLNGSEAAWASRKYRGHHVLPESLMEDMEKAKLH</sequence>
<dbReference type="OrthoDB" id="2416294at2759"/>
<dbReference type="RefSeq" id="XP_001886270.1">
    <property type="nucleotide sequence ID" value="XM_001886235.1"/>
</dbReference>
<dbReference type="EMBL" id="DS547126">
    <property type="protein sequence ID" value="EDR03129.1"/>
    <property type="molecule type" value="Genomic_DNA"/>
</dbReference>
<dbReference type="GeneID" id="6081822"/>
<protein>
    <submittedName>
        <fullName evidence="1">Predicted protein</fullName>
    </submittedName>
</protein>
<gene>
    <name evidence="1" type="ORF">LACBIDRAFT_331788</name>
</gene>
<organism evidence="2">
    <name type="scientific">Laccaria bicolor (strain S238N-H82 / ATCC MYA-4686)</name>
    <name type="common">Bicoloured deceiver</name>
    <name type="synonym">Laccaria laccata var. bicolor</name>
    <dbReference type="NCBI Taxonomy" id="486041"/>
    <lineage>
        <taxon>Eukaryota</taxon>
        <taxon>Fungi</taxon>
        <taxon>Dikarya</taxon>
        <taxon>Basidiomycota</taxon>
        <taxon>Agaricomycotina</taxon>
        <taxon>Agaricomycetes</taxon>
        <taxon>Agaricomycetidae</taxon>
        <taxon>Agaricales</taxon>
        <taxon>Agaricineae</taxon>
        <taxon>Hydnangiaceae</taxon>
        <taxon>Laccaria</taxon>
    </lineage>
</organism>
<proteinExistence type="predicted"/>
<name>B0DQK4_LACBS</name>
<dbReference type="KEGG" id="lbc:LACBIDRAFT_331788"/>
<accession>B0DQK4</accession>
<dbReference type="HOGENOM" id="CLU_005726_0_1_1"/>
<dbReference type="InParanoid" id="B0DQK4"/>
<evidence type="ECO:0000313" key="2">
    <source>
        <dbReference type="Proteomes" id="UP000001194"/>
    </source>
</evidence>